<name>A0A9D1AL21_9FIRM</name>
<evidence type="ECO:0000259" key="1">
    <source>
        <dbReference type="Pfam" id="PF13470"/>
    </source>
</evidence>
<dbReference type="InterPro" id="IPR029060">
    <property type="entry name" value="PIN-like_dom_sf"/>
</dbReference>
<evidence type="ECO:0000313" key="2">
    <source>
        <dbReference type="EMBL" id="HIR41156.1"/>
    </source>
</evidence>
<comment type="caution">
    <text evidence="2">The sequence shown here is derived from an EMBL/GenBank/DDBJ whole genome shotgun (WGS) entry which is preliminary data.</text>
</comment>
<reference evidence="2" key="1">
    <citation type="submission" date="2020-10" db="EMBL/GenBank/DDBJ databases">
        <authorList>
            <person name="Gilroy R."/>
        </authorList>
    </citation>
    <scope>NUCLEOTIDE SEQUENCE</scope>
    <source>
        <strain evidence="2">CHK184-25365</strain>
    </source>
</reference>
<dbReference type="AlphaFoldDB" id="A0A9D1AL21"/>
<dbReference type="Pfam" id="PF13470">
    <property type="entry name" value="PIN_3"/>
    <property type="match status" value="1"/>
</dbReference>
<dbReference type="SUPFAM" id="SSF88723">
    <property type="entry name" value="PIN domain-like"/>
    <property type="match status" value="1"/>
</dbReference>
<dbReference type="Proteomes" id="UP000886749">
    <property type="component" value="Unassembled WGS sequence"/>
</dbReference>
<organism evidence="2 3">
    <name type="scientific">Candidatus Egerieicola pullicola</name>
    <dbReference type="NCBI Taxonomy" id="2840775"/>
    <lineage>
        <taxon>Bacteria</taxon>
        <taxon>Bacillati</taxon>
        <taxon>Bacillota</taxon>
        <taxon>Clostridia</taxon>
        <taxon>Eubacteriales</taxon>
        <taxon>Oscillospiraceae</taxon>
        <taxon>Oscillospiraceae incertae sedis</taxon>
        <taxon>Candidatus Egerieicola</taxon>
    </lineage>
</organism>
<proteinExistence type="predicted"/>
<feature type="domain" description="PIN" evidence="1">
    <location>
        <begin position="2"/>
        <end position="117"/>
    </location>
</feature>
<evidence type="ECO:0000313" key="3">
    <source>
        <dbReference type="Proteomes" id="UP000886749"/>
    </source>
</evidence>
<gene>
    <name evidence="2" type="ORF">IAB36_04955</name>
</gene>
<dbReference type="InterPro" id="IPR002716">
    <property type="entry name" value="PIN_dom"/>
</dbReference>
<reference evidence="2" key="2">
    <citation type="journal article" date="2021" name="PeerJ">
        <title>Extensive microbial diversity within the chicken gut microbiome revealed by metagenomics and culture.</title>
        <authorList>
            <person name="Gilroy R."/>
            <person name="Ravi A."/>
            <person name="Getino M."/>
            <person name="Pursley I."/>
            <person name="Horton D.L."/>
            <person name="Alikhan N.F."/>
            <person name="Baker D."/>
            <person name="Gharbi K."/>
            <person name="Hall N."/>
            <person name="Watson M."/>
            <person name="Adriaenssens E.M."/>
            <person name="Foster-Nyarko E."/>
            <person name="Jarju S."/>
            <person name="Secka A."/>
            <person name="Antonio M."/>
            <person name="Oren A."/>
            <person name="Chaudhuri R.R."/>
            <person name="La Ragione R."/>
            <person name="Hildebrand F."/>
            <person name="Pallen M.J."/>
        </authorList>
    </citation>
    <scope>NUCLEOTIDE SEQUENCE</scope>
    <source>
        <strain evidence="2">CHK184-25365</strain>
    </source>
</reference>
<accession>A0A9D1AL21</accession>
<protein>
    <submittedName>
        <fullName evidence="2">PIN domain-containing protein</fullName>
    </submittedName>
</protein>
<dbReference type="EMBL" id="DVGY01000109">
    <property type="protein sequence ID" value="HIR41156.1"/>
    <property type="molecule type" value="Genomic_DNA"/>
</dbReference>
<dbReference type="Gene3D" id="3.40.50.1010">
    <property type="entry name" value="5'-nuclease"/>
    <property type="match status" value="1"/>
</dbReference>
<sequence>MKILIDTCIILDALQDRKPFSEDAQNIFLAVANQKIQGFLSAKSVTDIYYLLHRHTHSNEESRKILNKLFVLFGILDTTAEDCRKAVFSEMNDYEDAVMAESAWRCDMDGIVTRNTKDYEKAAVPIFSPKQLLEEMENNVDE</sequence>